<gene>
    <name evidence="2" type="ORF">CQA01_43570</name>
</gene>
<evidence type="ECO:0000259" key="1">
    <source>
        <dbReference type="Pfam" id="PF17390"/>
    </source>
</evidence>
<name>A0A512CHY7_9BACT</name>
<dbReference type="AlphaFoldDB" id="A0A512CHY7"/>
<evidence type="ECO:0000313" key="3">
    <source>
        <dbReference type="Proteomes" id="UP000321301"/>
    </source>
</evidence>
<dbReference type="EMBL" id="BJYV01000028">
    <property type="protein sequence ID" value="GEO23823.1"/>
    <property type="molecule type" value="Genomic_DNA"/>
</dbReference>
<organism evidence="2 3">
    <name type="scientific">Cyclobacterium qasimii</name>
    <dbReference type="NCBI Taxonomy" id="1350429"/>
    <lineage>
        <taxon>Bacteria</taxon>
        <taxon>Pseudomonadati</taxon>
        <taxon>Bacteroidota</taxon>
        <taxon>Cytophagia</taxon>
        <taxon>Cytophagales</taxon>
        <taxon>Cyclobacteriaceae</taxon>
        <taxon>Cyclobacterium</taxon>
    </lineage>
</organism>
<dbReference type="Proteomes" id="UP000321301">
    <property type="component" value="Unassembled WGS sequence"/>
</dbReference>
<dbReference type="InterPro" id="IPR035398">
    <property type="entry name" value="Bac_rhamnosid_C"/>
</dbReference>
<protein>
    <recommendedName>
        <fullName evidence="1">Alpha-L-rhamnosidase C-terminal domain-containing protein</fullName>
    </recommendedName>
</protein>
<dbReference type="Pfam" id="PF17390">
    <property type="entry name" value="Bac_rhamnosid_C"/>
    <property type="match status" value="1"/>
</dbReference>
<feature type="domain" description="Alpha-L-rhamnosidase C-terminal" evidence="1">
    <location>
        <begin position="31"/>
        <end position="61"/>
    </location>
</feature>
<accession>A0A512CHY7</accession>
<evidence type="ECO:0000313" key="2">
    <source>
        <dbReference type="EMBL" id="GEO23823.1"/>
    </source>
</evidence>
<comment type="caution">
    <text evidence="2">The sequence shown here is derived from an EMBL/GenBank/DDBJ whole genome shotgun (WGS) entry which is preliminary data.</text>
</comment>
<sequence>MAAVSKLNPFSMPLSFFKGIGGICSIDENLGYKKFIIALSFPSDIEWVEAGIFSPYGTIKVIGNEARKE</sequence>
<reference evidence="2 3" key="1">
    <citation type="submission" date="2019-07" db="EMBL/GenBank/DDBJ databases">
        <title>Whole genome shotgun sequence of Cyclobacterium qasimii NBRC 106168.</title>
        <authorList>
            <person name="Hosoyama A."/>
            <person name="Uohara A."/>
            <person name="Ohji S."/>
            <person name="Ichikawa N."/>
        </authorList>
    </citation>
    <scope>NUCLEOTIDE SEQUENCE [LARGE SCALE GENOMIC DNA]</scope>
    <source>
        <strain evidence="2 3">NBRC 106168</strain>
    </source>
</reference>
<proteinExistence type="predicted"/>
<keyword evidence="3" id="KW-1185">Reference proteome</keyword>